<keyword evidence="1" id="KW-0732">Signal</keyword>
<feature type="signal peptide" evidence="1">
    <location>
        <begin position="1"/>
        <end position="20"/>
    </location>
</feature>
<dbReference type="Pfam" id="PF07027">
    <property type="entry name" value="DUF1318"/>
    <property type="match status" value="1"/>
</dbReference>
<evidence type="ECO:0008006" key="4">
    <source>
        <dbReference type="Google" id="ProtNLM"/>
    </source>
</evidence>
<gene>
    <name evidence="2" type="ORF">METUNv1_02738</name>
</gene>
<dbReference type="eggNOG" id="COG3784">
    <property type="taxonomic scope" value="Bacteria"/>
</dbReference>
<dbReference type="PIRSF" id="PIRSF025560">
    <property type="entry name" value="UCP025560"/>
    <property type="match status" value="1"/>
</dbReference>
<sequence length="136" mass="14638">MNALKRIALLAALVASAAWAQGNLEINTPAISQIKSGMQARHAQLAPHYASGAVGLGADGTVALRDASAVPLAQRQAVQGLVAQENADRAALYREIARANGHPEWEADIRNTFAQRWIERAQPGWYVQSGGQWSRK</sequence>
<dbReference type="RefSeq" id="WP_008062628.1">
    <property type="nucleotide sequence ID" value="NZ_AFHG01000052.1"/>
</dbReference>
<evidence type="ECO:0000256" key="1">
    <source>
        <dbReference type="SAM" id="SignalP"/>
    </source>
</evidence>
<organism evidence="2 3">
    <name type="scientific">Methyloversatilis universalis (strain ATCC BAA-1314 / DSM 25237 / JCM 13912 / CCUG 52030 / FAM5)</name>
    <dbReference type="NCBI Taxonomy" id="1000565"/>
    <lineage>
        <taxon>Bacteria</taxon>
        <taxon>Pseudomonadati</taxon>
        <taxon>Pseudomonadota</taxon>
        <taxon>Betaproteobacteria</taxon>
        <taxon>Nitrosomonadales</taxon>
        <taxon>Sterolibacteriaceae</taxon>
        <taxon>Methyloversatilis</taxon>
    </lineage>
</organism>
<reference evidence="2 3" key="1">
    <citation type="journal article" date="2011" name="J. Bacteriol.">
        <title>Genome sequence of Methyloversatilis universalis FAM5T, a methylotrophic representative of the order Rhodocyclales.</title>
        <authorList>
            <person name="Kittichotirat W."/>
            <person name="Good N.M."/>
            <person name="Hall R."/>
            <person name="Bringel F."/>
            <person name="Lajus A."/>
            <person name="Medigue C."/>
            <person name="Smalley N.E."/>
            <person name="Beck D."/>
            <person name="Bumgarner R."/>
            <person name="Vuilleumier S."/>
            <person name="Kalyuzhnaya M.G."/>
        </authorList>
    </citation>
    <scope>NUCLEOTIDE SEQUENCE [LARGE SCALE GENOMIC DNA]</scope>
    <source>
        <strain evidence="3">ATCC BAA-1314 / JCM 13912 / FAM5</strain>
    </source>
</reference>
<dbReference type="AlphaFoldDB" id="F5REL6"/>
<name>F5REL6_METUF</name>
<protein>
    <recommendedName>
        <fullName evidence="4">DUF1318 domain-containing protein</fullName>
    </recommendedName>
</protein>
<feature type="chain" id="PRO_5003325824" description="DUF1318 domain-containing protein" evidence="1">
    <location>
        <begin position="21"/>
        <end position="136"/>
    </location>
</feature>
<proteinExistence type="predicted"/>
<comment type="caution">
    <text evidence="2">The sequence shown here is derived from an EMBL/GenBank/DDBJ whole genome shotgun (WGS) entry which is preliminary data.</text>
</comment>
<keyword evidence="3" id="KW-1185">Reference proteome</keyword>
<dbReference type="OrthoDB" id="8526313at2"/>
<evidence type="ECO:0000313" key="2">
    <source>
        <dbReference type="EMBL" id="EGK71347.1"/>
    </source>
</evidence>
<dbReference type="Proteomes" id="UP000005019">
    <property type="component" value="Unassembled WGS sequence"/>
</dbReference>
<dbReference type="EMBL" id="AFHG01000052">
    <property type="protein sequence ID" value="EGK71347.1"/>
    <property type="molecule type" value="Genomic_DNA"/>
</dbReference>
<evidence type="ECO:0000313" key="3">
    <source>
        <dbReference type="Proteomes" id="UP000005019"/>
    </source>
</evidence>
<dbReference type="InterPro" id="IPR008309">
    <property type="entry name" value="YdbL"/>
</dbReference>
<dbReference type="STRING" id="1000565.METUNv1_02738"/>
<accession>F5REL6</accession>